<sequence>MATISKISQPALKEQKCHGGLQYIRHLGRRNRTDLTRGNKVQLVNHEGCIIMSREHPVEMPLRLFKAASTKHYLVDDGKITVPKGISENAVKYLISWILALPAAAKVCQIQCVVIKDTNGQPVDDFVKDLHLCCAADALGMRSFTRALFNTFFIRVNTAVPGVAGINTITALTNPTGYKLFEHMADTIAKKLYEGTFANSEDFKAFYLPSNPRLSKLVYQNIARLETIQKHSEARDKVQLEQRQASRERQAAKATVAVKKNVELKEAGESYRQKAREGRKDFTQLEARYAWQMTGKRVAIKPSS</sequence>
<evidence type="ECO:0000313" key="2">
    <source>
        <dbReference type="EMBL" id="RMZ69912.1"/>
    </source>
</evidence>
<evidence type="ECO:0000256" key="1">
    <source>
        <dbReference type="SAM" id="Coils"/>
    </source>
</evidence>
<name>A0A3M7M618_9PLEO</name>
<dbReference type="Proteomes" id="UP000265663">
    <property type="component" value="Unassembled WGS sequence"/>
</dbReference>
<protein>
    <submittedName>
        <fullName evidence="2">Uncharacterized protein</fullName>
    </submittedName>
</protein>
<keyword evidence="1" id="KW-0175">Coiled coil</keyword>
<dbReference type="OrthoDB" id="3793410at2759"/>
<gene>
    <name evidence="2" type="ORF">GMOD_00008850</name>
</gene>
<proteinExistence type="predicted"/>
<dbReference type="EMBL" id="KE747823">
    <property type="protein sequence ID" value="RMZ69912.1"/>
    <property type="molecule type" value="Genomic_DNA"/>
</dbReference>
<dbReference type="AlphaFoldDB" id="A0A3M7M618"/>
<keyword evidence="3" id="KW-1185">Reference proteome</keyword>
<accession>A0A3M7M618</accession>
<feature type="coiled-coil region" evidence="1">
    <location>
        <begin position="228"/>
        <end position="255"/>
    </location>
</feature>
<organism evidence="2 3">
    <name type="scientific">Pyrenophora seminiperda CCB06</name>
    <dbReference type="NCBI Taxonomy" id="1302712"/>
    <lineage>
        <taxon>Eukaryota</taxon>
        <taxon>Fungi</taxon>
        <taxon>Dikarya</taxon>
        <taxon>Ascomycota</taxon>
        <taxon>Pezizomycotina</taxon>
        <taxon>Dothideomycetes</taxon>
        <taxon>Pleosporomycetidae</taxon>
        <taxon>Pleosporales</taxon>
        <taxon>Pleosporineae</taxon>
        <taxon>Pleosporaceae</taxon>
        <taxon>Pyrenophora</taxon>
    </lineage>
</organism>
<reference evidence="2 3" key="1">
    <citation type="journal article" date="2014" name="PLoS ONE">
        <title>De novo Genome Assembly of the Fungal Plant Pathogen Pyrenophora semeniperda.</title>
        <authorList>
            <person name="Soliai M.M."/>
            <person name="Meyer S.E."/>
            <person name="Udall J.A."/>
            <person name="Elzinga D.E."/>
            <person name="Hermansen R.A."/>
            <person name="Bodily P.M."/>
            <person name="Hart A.A."/>
            <person name="Coleman C.E."/>
        </authorList>
    </citation>
    <scope>NUCLEOTIDE SEQUENCE [LARGE SCALE GENOMIC DNA]</scope>
    <source>
        <strain evidence="2 3">CCB06</strain>
        <tissue evidence="2">Mycelium</tissue>
    </source>
</reference>
<evidence type="ECO:0000313" key="3">
    <source>
        <dbReference type="Proteomes" id="UP000265663"/>
    </source>
</evidence>